<accession>A0A562L8X9</accession>
<feature type="compositionally biased region" description="Basic residues" evidence="1">
    <location>
        <begin position="152"/>
        <end position="199"/>
    </location>
</feature>
<dbReference type="Proteomes" id="UP000317176">
    <property type="component" value="Unassembled WGS sequence"/>
</dbReference>
<reference evidence="2 3" key="1">
    <citation type="journal article" date="2015" name="Stand. Genomic Sci.">
        <title>Genomic Encyclopedia of Bacterial and Archaeal Type Strains, Phase III: the genomes of soil and plant-associated and newly described type strains.</title>
        <authorList>
            <person name="Whitman W.B."/>
            <person name="Woyke T."/>
            <person name="Klenk H.P."/>
            <person name="Zhou Y."/>
            <person name="Lilburn T.G."/>
            <person name="Beck B.J."/>
            <person name="De Vos P."/>
            <person name="Vandamme P."/>
            <person name="Eisen J.A."/>
            <person name="Garrity G."/>
            <person name="Hugenholtz P."/>
            <person name="Kyrpides N.C."/>
        </authorList>
    </citation>
    <scope>NUCLEOTIDE SEQUENCE [LARGE SCALE GENOMIC DNA]</scope>
    <source>
        <strain evidence="2 3">CGMCC 1.10947</strain>
    </source>
</reference>
<organism evidence="2 3">
    <name type="scientific">Bradyrhizobium daqingense</name>
    <dbReference type="NCBI Taxonomy" id="993502"/>
    <lineage>
        <taxon>Bacteria</taxon>
        <taxon>Pseudomonadati</taxon>
        <taxon>Pseudomonadota</taxon>
        <taxon>Alphaproteobacteria</taxon>
        <taxon>Hyphomicrobiales</taxon>
        <taxon>Nitrobacteraceae</taxon>
        <taxon>Bradyrhizobium</taxon>
    </lineage>
</organism>
<comment type="caution">
    <text evidence="2">The sequence shown here is derived from an EMBL/GenBank/DDBJ whole genome shotgun (WGS) entry which is preliminary data.</text>
</comment>
<evidence type="ECO:0000313" key="2">
    <source>
        <dbReference type="EMBL" id="TWI04122.1"/>
    </source>
</evidence>
<gene>
    <name evidence="2" type="ORF">IQ17_03979</name>
</gene>
<feature type="region of interest" description="Disordered" evidence="1">
    <location>
        <begin position="147"/>
        <end position="199"/>
    </location>
</feature>
<proteinExistence type="predicted"/>
<name>A0A562L8X9_9BRAD</name>
<evidence type="ECO:0000256" key="1">
    <source>
        <dbReference type="SAM" id="MobiDB-lite"/>
    </source>
</evidence>
<protein>
    <submittedName>
        <fullName evidence="2">Uncharacterized protein</fullName>
    </submittedName>
</protein>
<evidence type="ECO:0000313" key="3">
    <source>
        <dbReference type="Proteomes" id="UP000317176"/>
    </source>
</evidence>
<dbReference type="AlphaFoldDB" id="A0A562L8X9"/>
<sequence>MLLNARLREAVNNRSTRMVKELLRTRIITGRRGFRCLALHKMPPHHSCHAPRRRGIQYAAASRVNHFCLGVLGRPVKPGDDTGERVPRPRHCEERSDEAIQTASAEGFWIASSQGLLAMTGGESVAQNKRGGAWPRLFAFNISTRLTPGSRRPCRARPGRRRDGRSARGRASTRRSRGRSGGRRQPKPDRRRAHRRCRP</sequence>
<dbReference type="EMBL" id="VLKL01000010">
    <property type="protein sequence ID" value="TWI04122.1"/>
    <property type="molecule type" value="Genomic_DNA"/>
</dbReference>
<keyword evidence="3" id="KW-1185">Reference proteome</keyword>